<proteinExistence type="predicted"/>
<dbReference type="InterPro" id="IPR007597">
    <property type="entry name" value="CheC"/>
</dbReference>
<dbReference type="PANTHER" id="PTHR43693">
    <property type="entry name" value="PROTEIN PHOSPHATASE CHEZ"/>
    <property type="match status" value="1"/>
</dbReference>
<protein>
    <submittedName>
        <fullName evidence="4">Chemotaxis protein CheC</fullName>
    </submittedName>
</protein>
<dbReference type="InterPro" id="IPR050992">
    <property type="entry name" value="CheZ_family_phosphatases"/>
</dbReference>
<dbReference type="GO" id="GO:0006935">
    <property type="term" value="P:chemotaxis"/>
    <property type="evidence" value="ECO:0007669"/>
    <property type="project" value="UniProtKB-KW"/>
</dbReference>
<comment type="caution">
    <text evidence="4">The sequence shown here is derived from an EMBL/GenBank/DDBJ whole genome shotgun (WGS) entry which is preliminary data.</text>
</comment>
<dbReference type="GO" id="GO:0016787">
    <property type="term" value="F:hydrolase activity"/>
    <property type="evidence" value="ECO:0007669"/>
    <property type="project" value="UniProtKB-KW"/>
</dbReference>
<dbReference type="CDD" id="cd17911">
    <property type="entry name" value="CheC_ClassIII"/>
    <property type="match status" value="2"/>
</dbReference>
<dbReference type="InterPro" id="IPR028976">
    <property type="entry name" value="CheC-like_sf"/>
</dbReference>
<dbReference type="PANTHER" id="PTHR43693:SF1">
    <property type="entry name" value="PROTEIN PHOSPHATASE CHEZ"/>
    <property type="match status" value="1"/>
</dbReference>
<gene>
    <name evidence="4" type="ORF">ACFQJC_13405</name>
</gene>
<dbReference type="EMBL" id="JBHTAA010000005">
    <property type="protein sequence ID" value="MFC7204518.1"/>
    <property type="molecule type" value="Genomic_DNA"/>
</dbReference>
<evidence type="ECO:0000256" key="1">
    <source>
        <dbReference type="ARBA" id="ARBA00022500"/>
    </source>
</evidence>
<dbReference type="Pfam" id="PF04509">
    <property type="entry name" value="CheC"/>
    <property type="match status" value="1"/>
</dbReference>
<evidence type="ECO:0000256" key="2">
    <source>
        <dbReference type="ARBA" id="ARBA00022801"/>
    </source>
</evidence>
<feature type="domain" description="CheC-like protein" evidence="3">
    <location>
        <begin position="298"/>
        <end position="332"/>
    </location>
</feature>
<organism evidence="4 5">
    <name type="scientific">Haloferax namakaokahaiae</name>
    <dbReference type="NCBI Taxonomy" id="1748331"/>
    <lineage>
        <taxon>Archaea</taxon>
        <taxon>Methanobacteriati</taxon>
        <taxon>Methanobacteriota</taxon>
        <taxon>Stenosarchaea group</taxon>
        <taxon>Halobacteria</taxon>
        <taxon>Halobacteriales</taxon>
        <taxon>Haloferacaceae</taxon>
        <taxon>Haloferax</taxon>
    </lineage>
</organism>
<evidence type="ECO:0000313" key="5">
    <source>
        <dbReference type="Proteomes" id="UP001596481"/>
    </source>
</evidence>
<dbReference type="Gene3D" id="3.40.1550.10">
    <property type="entry name" value="CheC-like"/>
    <property type="match status" value="2"/>
</dbReference>
<accession>A0ABD5ZI13</accession>
<dbReference type="SUPFAM" id="SSF103039">
    <property type="entry name" value="CheC-like"/>
    <property type="match status" value="2"/>
</dbReference>
<dbReference type="Proteomes" id="UP001596481">
    <property type="component" value="Unassembled WGS sequence"/>
</dbReference>
<reference evidence="4 5" key="1">
    <citation type="journal article" date="2019" name="Int. J. Syst. Evol. Microbiol.">
        <title>The Global Catalogue of Microorganisms (GCM) 10K type strain sequencing project: providing services to taxonomists for standard genome sequencing and annotation.</title>
        <authorList>
            <consortium name="The Broad Institute Genomics Platform"/>
            <consortium name="The Broad Institute Genome Sequencing Center for Infectious Disease"/>
            <person name="Wu L."/>
            <person name="Ma J."/>
        </authorList>
    </citation>
    <scope>NUCLEOTIDE SEQUENCE [LARGE SCALE GENOMIC DNA]</scope>
    <source>
        <strain evidence="4 5">DSM 29988</strain>
    </source>
</reference>
<evidence type="ECO:0000313" key="4">
    <source>
        <dbReference type="EMBL" id="MFC7204518.1"/>
    </source>
</evidence>
<dbReference type="AlphaFoldDB" id="A0ABD5ZI13"/>
<keyword evidence="2" id="KW-0378">Hydrolase</keyword>
<sequence>MKLNVNALGTFYEMAREGAGLAAARLNSMSEFDSRVRVTRLHFTHRSKVRDELDDGGEKVGIRVTLNGGLAGTSLLLFDRESAMPVVRELIDDVDEEPTNELATSAVIELCHIMNSGFVDGWADVLQAEIDVAAPEYVIGESATEFIDEDEFANMHEELALLFQSQIETSGTEFGFEHYLIPEHESIARLFETQSADDGIEYEKLTGFDQMAQHGATRVADNLTRMTGIEMGVDIRRINFISLDAIPETVPNEPLVSVAFSFSGTLGGYLLFLFDPESANKLVDATVGDSPGGGFGAFEQDAIKELSNVMTSGLLDGWANMLDATIDHSTPAYSHDMGAAVVDPLIVGLSEFQEFAFVFDTRIHALDTEFDVDIYAIPDENDLEAALDTLDAKRIDESLEHDVEDTEFKTEEFDEDVIKEIAAGTFEEVDNL</sequence>
<keyword evidence="1" id="KW-0145">Chemotaxis</keyword>
<name>A0ABD5ZI13_9EURY</name>
<keyword evidence="5" id="KW-1185">Reference proteome</keyword>
<evidence type="ECO:0000259" key="3">
    <source>
        <dbReference type="Pfam" id="PF04509"/>
    </source>
</evidence>
<dbReference type="RefSeq" id="WP_390224286.1">
    <property type="nucleotide sequence ID" value="NZ_JBHTAA010000005.1"/>
</dbReference>